<sequence length="304" mass="34429">MQNPVHTDVTRRHDFILLFEVTDGNPNGDPDAGNLPRVDPETMQGLVTDVCLKRKVRDYVDATKGKEANFKIYVQNKGIALNALHERAYEELKIKSTGTKQKRSEVDMTRAWMCRNFYDIRTFGAVMTTEVNCGQVRGPVQLTFARSVDPIVPLDLAITRVAITKKQDVDFVETEKGTEGGKVTEMGRKAMVPYGLYVGYGFVNPHFAEQTGFTNEDLALFWEALLKMWDLDRSASRGRLALRGLYIFSHENKLGKAPAHRLFDLVKVKRRDSEKPPRRFEDYEVSLPESETLPQGVTLTVLEG</sequence>
<dbReference type="NCBIfam" id="TIGR01595">
    <property type="entry name" value="cas_CT1132"/>
    <property type="match status" value="1"/>
</dbReference>
<dbReference type="InterPro" id="IPR006482">
    <property type="entry name" value="Cas7_Csh2/Csh2"/>
</dbReference>
<dbReference type="AlphaFoldDB" id="A0A7V6A1H9"/>
<reference evidence="1" key="1">
    <citation type="journal article" date="2020" name="mSystems">
        <title>Genome- and Community-Level Interaction Insights into Carbon Utilization and Element Cycling Functions of Hydrothermarchaeota in Hydrothermal Sediment.</title>
        <authorList>
            <person name="Zhou Z."/>
            <person name="Liu Y."/>
            <person name="Xu W."/>
            <person name="Pan J."/>
            <person name="Luo Z.H."/>
            <person name="Li M."/>
        </authorList>
    </citation>
    <scope>NUCLEOTIDE SEQUENCE [LARGE SCALE GENOMIC DNA]</scope>
    <source>
        <strain evidence="1">SpSt-767</strain>
    </source>
</reference>
<dbReference type="Pfam" id="PF05107">
    <property type="entry name" value="Cas_Cas7"/>
    <property type="match status" value="1"/>
</dbReference>
<dbReference type="NCBIfam" id="TIGR02589">
    <property type="entry name" value="cas_Csd2"/>
    <property type="match status" value="1"/>
</dbReference>
<accession>A0A7V6A1H9</accession>
<comment type="caution">
    <text evidence="1">The sequence shown here is derived from an EMBL/GenBank/DDBJ whole genome shotgun (WGS) entry which is preliminary data.</text>
</comment>
<evidence type="ECO:0000313" key="1">
    <source>
        <dbReference type="EMBL" id="HHS28323.1"/>
    </source>
</evidence>
<dbReference type="EMBL" id="DTGR01000024">
    <property type="protein sequence ID" value="HHS28323.1"/>
    <property type="molecule type" value="Genomic_DNA"/>
</dbReference>
<dbReference type="GO" id="GO:0043571">
    <property type="term" value="P:maintenance of CRISPR repeat elements"/>
    <property type="evidence" value="ECO:0007669"/>
    <property type="project" value="InterPro"/>
</dbReference>
<gene>
    <name evidence="1" type="primary">cas7c</name>
    <name evidence="1" type="ORF">ENV52_01305</name>
</gene>
<organism evidence="1">
    <name type="scientific">Desulfobacca acetoxidans</name>
    <dbReference type="NCBI Taxonomy" id="60893"/>
    <lineage>
        <taxon>Bacteria</taxon>
        <taxon>Pseudomonadati</taxon>
        <taxon>Thermodesulfobacteriota</taxon>
        <taxon>Desulfobaccia</taxon>
        <taxon>Desulfobaccales</taxon>
        <taxon>Desulfobaccaceae</taxon>
        <taxon>Desulfobacca</taxon>
    </lineage>
</organism>
<name>A0A7V6A1H9_9BACT</name>
<dbReference type="InterPro" id="IPR013418">
    <property type="entry name" value="CRISPR-assoc_prot_Cas7/Csd2"/>
</dbReference>
<protein>
    <submittedName>
        <fullName evidence="1">Type I-C CRISPR-associated protein Cas7/Csd2</fullName>
    </submittedName>
</protein>
<proteinExistence type="predicted"/>